<feature type="transmembrane region" description="Helical" evidence="7">
    <location>
        <begin position="434"/>
        <end position="452"/>
    </location>
</feature>
<feature type="transmembrane region" description="Helical" evidence="7">
    <location>
        <begin position="21"/>
        <end position="43"/>
    </location>
</feature>
<evidence type="ECO:0000256" key="3">
    <source>
        <dbReference type="ARBA" id="ARBA00022597"/>
    </source>
</evidence>
<protein>
    <submittedName>
        <fullName evidence="9">MFS transporter</fullName>
    </submittedName>
</protein>
<dbReference type="PATRIC" id="fig|1807.13.peg.1070"/>
<feature type="transmembrane region" description="Helical" evidence="7">
    <location>
        <begin position="182"/>
        <end position="203"/>
    </location>
</feature>
<keyword evidence="10" id="KW-1185">Reference proteome</keyword>
<dbReference type="InterPro" id="IPR036259">
    <property type="entry name" value="MFS_trans_sf"/>
</dbReference>
<feature type="transmembrane region" description="Helical" evidence="7">
    <location>
        <begin position="344"/>
        <end position="364"/>
    </location>
</feature>
<feature type="domain" description="Major facilitator superfamily (MFS) profile" evidence="8">
    <location>
        <begin position="25"/>
        <end position="453"/>
    </location>
</feature>
<feature type="transmembrane region" description="Helical" evidence="7">
    <location>
        <begin position="279"/>
        <end position="300"/>
    </location>
</feature>
<dbReference type="PANTHER" id="PTHR43184:SF12">
    <property type="entry name" value="SUGAR PHOSPHATE EXCHANGER 3"/>
    <property type="match status" value="1"/>
</dbReference>
<organism evidence="9 10">
    <name type="scientific">Mycolicibacterium obuense</name>
    <dbReference type="NCBI Taxonomy" id="1807"/>
    <lineage>
        <taxon>Bacteria</taxon>
        <taxon>Bacillati</taxon>
        <taxon>Actinomycetota</taxon>
        <taxon>Actinomycetes</taxon>
        <taxon>Mycobacteriales</taxon>
        <taxon>Mycobacteriaceae</taxon>
        <taxon>Mycolicibacterium</taxon>
    </lineage>
</organism>
<reference evidence="9 10" key="1">
    <citation type="journal article" date="2015" name="Genome Announc.">
        <title>Draft Genome Sequence of Mycobacterium obuense Strain UC1, Isolated from Patient Sputum.</title>
        <authorList>
            <person name="Greninger A.L."/>
            <person name="Cunningham G."/>
            <person name="Hsu E.D."/>
            <person name="Yu J.M."/>
            <person name="Chiu C.Y."/>
            <person name="Miller S."/>
        </authorList>
    </citation>
    <scope>NUCLEOTIDE SEQUENCE [LARGE SCALE GENOMIC DNA]</scope>
    <source>
        <strain evidence="9 10">UC1</strain>
    </source>
</reference>
<keyword evidence="2" id="KW-0813">Transport</keyword>
<evidence type="ECO:0000313" key="9">
    <source>
        <dbReference type="EMBL" id="KKF03885.1"/>
    </source>
</evidence>
<feature type="transmembrane region" description="Helical" evidence="7">
    <location>
        <begin position="312"/>
        <end position="332"/>
    </location>
</feature>
<gene>
    <name evidence="9" type="ORF">WN67_01280</name>
</gene>
<dbReference type="Gene3D" id="1.20.1250.20">
    <property type="entry name" value="MFS general substrate transporter like domains"/>
    <property type="match status" value="2"/>
</dbReference>
<feature type="transmembrane region" description="Helical" evidence="7">
    <location>
        <begin position="63"/>
        <end position="82"/>
    </location>
</feature>
<feature type="transmembrane region" description="Helical" evidence="7">
    <location>
        <begin position="370"/>
        <end position="395"/>
    </location>
</feature>
<comment type="subcellular location">
    <subcellularLocation>
        <location evidence="1">Cell membrane</location>
        <topology evidence="1">Multi-pass membrane protein</topology>
    </subcellularLocation>
</comment>
<dbReference type="PIRSF" id="PIRSF002808">
    <property type="entry name" value="Hexose_phosphate_transp"/>
    <property type="match status" value="1"/>
</dbReference>
<feature type="transmembrane region" description="Helical" evidence="7">
    <location>
        <begin position="94"/>
        <end position="124"/>
    </location>
</feature>
<dbReference type="InterPro" id="IPR000849">
    <property type="entry name" value="Sugar_P_transporter"/>
</dbReference>
<dbReference type="AlphaFoldDB" id="A0A0M2K9J9"/>
<evidence type="ECO:0000259" key="8">
    <source>
        <dbReference type="PROSITE" id="PS50850"/>
    </source>
</evidence>
<proteinExistence type="predicted"/>
<dbReference type="RefSeq" id="WP_046361233.1">
    <property type="nucleotide sequence ID" value="NZ_LAUZ02000007.1"/>
</dbReference>
<sequence length="459" mass="48608">MALSSEPQHAPSKTIDQLRRWRIQIFAATWIVYFALYFTRQAYSAAKVGILEDPSMSAMTEPMMGVLDATYLTAYAVGQFVWGTLADRFGPRRVLLTGLAVSAVAAALMGITTAIVGFAALMIAQGLAQSSGWAPLSKNLSAFFAVSERGRVFGWWTTNYALGALVAGPFAGWWSYSVFHTWRAAFISTAVVVAIVLIITAIAQRDSPKAVGLGDVDLDEWVARRQGTSKADIAGSVEIVDGPDTSIIADEPDKVGVLRGIRDSFMVAARDKMILRLGLAYFCLKPARYAILLWGPIIVLKRAPQVTNLQAVIVPVAFGVGGVLGPIVIGWASDRLFQSRRIPATVISMVVLTIAAAAFIPLTSTGDVKMIAIILGVIGMSMYAADSVISGTAAVDFGTKEHAGAAVGFVNGMGSIGAVLGGLIPGFFGPVVLFYSFAALALLTGLLLLPSWRLRAAAA</sequence>
<dbReference type="SUPFAM" id="SSF103473">
    <property type="entry name" value="MFS general substrate transporter"/>
    <property type="match status" value="1"/>
</dbReference>
<evidence type="ECO:0000256" key="2">
    <source>
        <dbReference type="ARBA" id="ARBA00022448"/>
    </source>
</evidence>
<evidence type="ECO:0000256" key="1">
    <source>
        <dbReference type="ARBA" id="ARBA00004651"/>
    </source>
</evidence>
<dbReference type="Pfam" id="PF07690">
    <property type="entry name" value="MFS_1"/>
    <property type="match status" value="1"/>
</dbReference>
<dbReference type="GO" id="GO:0005886">
    <property type="term" value="C:plasma membrane"/>
    <property type="evidence" value="ECO:0007669"/>
    <property type="project" value="UniProtKB-SubCell"/>
</dbReference>
<dbReference type="GO" id="GO:0022857">
    <property type="term" value="F:transmembrane transporter activity"/>
    <property type="evidence" value="ECO:0007669"/>
    <property type="project" value="InterPro"/>
</dbReference>
<keyword evidence="4 7" id="KW-0812">Transmembrane</keyword>
<dbReference type="InterPro" id="IPR020846">
    <property type="entry name" value="MFS_dom"/>
</dbReference>
<evidence type="ECO:0000256" key="6">
    <source>
        <dbReference type="ARBA" id="ARBA00023136"/>
    </source>
</evidence>
<keyword evidence="3" id="KW-0762">Sugar transport</keyword>
<evidence type="ECO:0000313" key="10">
    <source>
        <dbReference type="Proteomes" id="UP000034150"/>
    </source>
</evidence>
<evidence type="ECO:0000256" key="7">
    <source>
        <dbReference type="SAM" id="Phobius"/>
    </source>
</evidence>
<dbReference type="PANTHER" id="PTHR43184">
    <property type="entry name" value="MAJOR FACILITATOR SUPERFAMILY TRANSPORTER 16, ISOFORM B"/>
    <property type="match status" value="1"/>
</dbReference>
<keyword evidence="6 7" id="KW-0472">Membrane</keyword>
<dbReference type="PROSITE" id="PS50850">
    <property type="entry name" value="MFS"/>
    <property type="match status" value="1"/>
</dbReference>
<feature type="transmembrane region" description="Helical" evidence="7">
    <location>
        <begin position="159"/>
        <end position="176"/>
    </location>
</feature>
<evidence type="ECO:0000256" key="4">
    <source>
        <dbReference type="ARBA" id="ARBA00022692"/>
    </source>
</evidence>
<dbReference type="Proteomes" id="UP000034150">
    <property type="component" value="Unassembled WGS sequence"/>
</dbReference>
<feature type="transmembrane region" description="Helical" evidence="7">
    <location>
        <begin position="407"/>
        <end position="428"/>
    </location>
</feature>
<name>A0A0M2K9J9_9MYCO</name>
<comment type="caution">
    <text evidence="9">The sequence shown here is derived from an EMBL/GenBank/DDBJ whole genome shotgun (WGS) entry which is preliminary data.</text>
</comment>
<evidence type="ECO:0000256" key="5">
    <source>
        <dbReference type="ARBA" id="ARBA00022989"/>
    </source>
</evidence>
<dbReference type="InterPro" id="IPR011701">
    <property type="entry name" value="MFS"/>
</dbReference>
<dbReference type="OrthoDB" id="3264704at2"/>
<keyword evidence="5 7" id="KW-1133">Transmembrane helix</keyword>
<dbReference type="EMBL" id="LAUZ02000007">
    <property type="protein sequence ID" value="KKF03885.1"/>
    <property type="molecule type" value="Genomic_DNA"/>
</dbReference>
<accession>A0A0M2K9J9</accession>